<proteinExistence type="predicted"/>
<dbReference type="Proteomes" id="UP000507245">
    <property type="component" value="Unassembled WGS sequence"/>
</dbReference>
<sequence>MPSCFLFSLYQPCSHHHFLQVGPVVTPSSPTTPPPPTCLLRCHSRVKDSLSLSPSLDFAPPHEIKEAQAMLSFLLFPSQKSIVCLSAALFFFIKRVDEDEIYRRHKKRDGELEWPHDSTHVKSQLAQCFINAMVGPRSWTGLFTRSSNKRNEKHGDYSLSPLQEQRLLRLQARLQVPFDENRPDHQEALKALWRAAFPDVALQGLISEQWKEMGWQGSNPSTDFRGCGFISLENLLFFARTYPVSFRRLLFKEDGKRATWEYPFAVAGINISFMLIKMLDLCSAKPRCLPGINFVRLLGEDEAAFDVLYCIAFEMVDAQWLAMHASYMQFNDVLQATRTQLERELSLEDTQRIHDLPAYNLLYQ</sequence>
<organism evidence="2 3">
    <name type="scientific">Prunus armeniaca</name>
    <name type="common">Apricot</name>
    <name type="synonym">Armeniaca vulgaris</name>
    <dbReference type="NCBI Taxonomy" id="36596"/>
    <lineage>
        <taxon>Eukaryota</taxon>
        <taxon>Viridiplantae</taxon>
        <taxon>Streptophyta</taxon>
        <taxon>Embryophyta</taxon>
        <taxon>Tracheophyta</taxon>
        <taxon>Spermatophyta</taxon>
        <taxon>Magnoliopsida</taxon>
        <taxon>eudicotyledons</taxon>
        <taxon>Gunneridae</taxon>
        <taxon>Pentapetalae</taxon>
        <taxon>rosids</taxon>
        <taxon>fabids</taxon>
        <taxon>Rosales</taxon>
        <taxon>Rosaceae</taxon>
        <taxon>Amygdaloideae</taxon>
        <taxon>Amygdaleae</taxon>
        <taxon>Prunus</taxon>
    </lineage>
</organism>
<gene>
    <name evidence="2" type="ORF">ORAREDHAP_LOCUS22663</name>
</gene>
<feature type="domain" description="ELMO" evidence="1">
    <location>
        <begin position="184"/>
        <end position="345"/>
    </location>
</feature>
<dbReference type="PROSITE" id="PS51335">
    <property type="entry name" value="ELMO"/>
    <property type="match status" value="1"/>
</dbReference>
<keyword evidence="3" id="KW-1185">Reference proteome</keyword>
<evidence type="ECO:0000313" key="2">
    <source>
        <dbReference type="EMBL" id="CAB4304882.1"/>
    </source>
</evidence>
<evidence type="ECO:0000259" key="1">
    <source>
        <dbReference type="PROSITE" id="PS51335"/>
    </source>
</evidence>
<dbReference type="PANTHER" id="PTHR12771:SF3">
    <property type="entry name" value="ELMO_CED-12 FAMILY PROTEIN"/>
    <property type="match status" value="1"/>
</dbReference>
<name>A0A6J5WYU2_PRUAR</name>
<dbReference type="Pfam" id="PF04727">
    <property type="entry name" value="ELMO_CED12"/>
    <property type="match status" value="1"/>
</dbReference>
<dbReference type="EMBL" id="CAEKKB010000003">
    <property type="protein sequence ID" value="CAB4304882.1"/>
    <property type="molecule type" value="Genomic_DNA"/>
</dbReference>
<dbReference type="OrthoDB" id="67155at2759"/>
<reference evidence="3" key="1">
    <citation type="journal article" date="2020" name="Genome Biol.">
        <title>Gamete binning: chromosome-level and haplotype-resolved genome assembly enabled by high-throughput single-cell sequencing of gamete genomes.</title>
        <authorList>
            <person name="Campoy J.A."/>
            <person name="Sun H."/>
            <person name="Goel M."/>
            <person name="Jiao W.-B."/>
            <person name="Folz-Donahue K."/>
            <person name="Wang N."/>
            <person name="Rubio M."/>
            <person name="Liu C."/>
            <person name="Kukat C."/>
            <person name="Ruiz D."/>
            <person name="Huettel B."/>
            <person name="Schneeberger K."/>
        </authorList>
    </citation>
    <scope>NUCLEOTIDE SEQUENCE [LARGE SCALE GENOMIC DNA]</scope>
    <source>
        <strain evidence="3">cv. Rojo Pasion</strain>
    </source>
</reference>
<evidence type="ECO:0000313" key="3">
    <source>
        <dbReference type="Proteomes" id="UP000507245"/>
    </source>
</evidence>
<dbReference type="AlphaFoldDB" id="A0A6J5WYU2"/>
<dbReference type="PANTHER" id="PTHR12771">
    <property type="entry name" value="ENGULFMENT AND CELL MOTILITY"/>
    <property type="match status" value="1"/>
</dbReference>
<protein>
    <recommendedName>
        <fullName evidence="1">ELMO domain-containing protein</fullName>
    </recommendedName>
</protein>
<dbReference type="InterPro" id="IPR006816">
    <property type="entry name" value="ELMO_dom"/>
</dbReference>
<accession>A0A6J5WYU2</accession>
<dbReference type="InterPro" id="IPR050868">
    <property type="entry name" value="ELMO_domain-containing"/>
</dbReference>